<evidence type="ECO:0000256" key="1">
    <source>
        <dbReference type="SAM" id="Phobius"/>
    </source>
</evidence>
<dbReference type="EMBL" id="RHLQ01000014">
    <property type="protein sequence ID" value="RNC99541.1"/>
    <property type="molecule type" value="Genomic_DNA"/>
</dbReference>
<protein>
    <submittedName>
        <fullName evidence="2">Uncharacterized protein</fullName>
    </submittedName>
</protein>
<dbReference type="Proteomes" id="UP000279909">
    <property type="component" value="Unassembled WGS sequence"/>
</dbReference>
<keyword evidence="1" id="KW-0472">Membrane</keyword>
<dbReference type="RefSeq" id="WP_122971640.1">
    <property type="nucleotide sequence ID" value="NZ_RHLQ01000014.1"/>
</dbReference>
<keyword evidence="1" id="KW-0812">Transmembrane</keyword>
<dbReference type="AlphaFoldDB" id="A0A3M8HAW0"/>
<sequence>MKIILFVIILVIILNKAHGFIYIKGLKNNWIKYLLFSFIASVILTGLQFYVFDHWGNIKENMVSALIMSICHFAIFILYPIVRDKVNALSE</sequence>
<evidence type="ECO:0000313" key="2">
    <source>
        <dbReference type="EMBL" id="RNC99541.1"/>
    </source>
</evidence>
<feature type="transmembrane region" description="Helical" evidence="1">
    <location>
        <begin position="29"/>
        <end position="51"/>
    </location>
</feature>
<keyword evidence="1" id="KW-1133">Transmembrane helix</keyword>
<accession>A0A3M8HAW0</accession>
<proteinExistence type="predicted"/>
<feature type="transmembrane region" description="Helical" evidence="1">
    <location>
        <begin position="63"/>
        <end position="82"/>
    </location>
</feature>
<comment type="caution">
    <text evidence="2">The sequence shown here is derived from an EMBL/GenBank/DDBJ whole genome shotgun (WGS) entry which is preliminary data.</text>
</comment>
<keyword evidence="3" id="KW-1185">Reference proteome</keyword>
<organism evidence="2 3">
    <name type="scientific">Lysinibacillus halotolerans</name>
    <dbReference type="NCBI Taxonomy" id="1368476"/>
    <lineage>
        <taxon>Bacteria</taxon>
        <taxon>Bacillati</taxon>
        <taxon>Bacillota</taxon>
        <taxon>Bacilli</taxon>
        <taxon>Bacillales</taxon>
        <taxon>Bacillaceae</taxon>
        <taxon>Lysinibacillus</taxon>
    </lineage>
</organism>
<name>A0A3M8HAW0_9BACI</name>
<dbReference type="OrthoDB" id="9843940at2"/>
<gene>
    <name evidence="2" type="ORF">EC501_07275</name>
</gene>
<evidence type="ECO:0000313" key="3">
    <source>
        <dbReference type="Proteomes" id="UP000279909"/>
    </source>
</evidence>
<reference evidence="2 3" key="1">
    <citation type="journal article" date="2014" name="Int. J. Syst. Evol. Microbiol.">
        <title>Lysinibacillus halotolerans sp. nov., isolated from saline-alkaline soil.</title>
        <authorList>
            <person name="Kong D."/>
            <person name="Wang Y."/>
            <person name="Zhao B."/>
            <person name="Li Y."/>
            <person name="Song J."/>
            <person name="Zhai Y."/>
            <person name="Zhang C."/>
            <person name="Wang H."/>
            <person name="Chen X."/>
            <person name="Zhao B."/>
            <person name="Ruan Z."/>
        </authorList>
    </citation>
    <scope>NUCLEOTIDE SEQUENCE [LARGE SCALE GENOMIC DNA]</scope>
    <source>
        <strain evidence="2 3">MCCC 1A12703</strain>
    </source>
</reference>